<dbReference type="Gene3D" id="3.40.50.11780">
    <property type="match status" value="2"/>
</dbReference>
<sequence length="598" mass="65630">MHFSNGGGKCYIISLGEYPDPFVAGDLINGITDALAELRKEDDPTLILFPDGIKLNPAQLGALHSLALMQCENLKDRFLVADVIIANPADDRYRKTDIDAFRTAVGMGNLNFGAAYYPYLRVNIPRQVKYRDVKDKVRKLGANVDWAASFIDPADVVTLNSFNALNDLVASSTAIDAQLKSFLGTNASLEAMYLARKADFYNTLSAVPDVANISTADFNILKTAYREIWNFQYTLVHDFLDEFVRDTGTPKLTGSLLTELRTALQGQLTAPAPNFFSPLFNVDKISQDNANLNPAAPANDPMHTPAGRTWNFAAFATAIGAIGPADPTGLVLTPAGGNNAGGRQAAANNMLEIVNKRADEIFYSLYTTVTNVYRDASTKEAAIETEVLRRIPVLAGVINYIRAESFLLPPSGAVSGLYARVDNTKFVWKAPANESLINVIAPSVKLELTQNDELNVDVNFGKSINVIRAFVGKGTLVWGARTLAGNDNEWRYVSVRRFFNMVEESCRKATKQFVFESNDANTWVKVQAMIENFLTTLWRQGALQGAVTDHAFYVAVGLGKTMTPLDILEGRMIVEIGLAVVRPAEFIVLRFSHKMPES</sequence>
<feature type="domain" description="Tail sheath protein C-terminal" evidence="2">
    <location>
        <begin position="487"/>
        <end position="591"/>
    </location>
</feature>
<comment type="similarity">
    <text evidence="1">Belongs to the myoviridae tail sheath protein family.</text>
</comment>
<name>A0A5M6DQD7_9BACT</name>
<dbReference type="InterPro" id="IPR020287">
    <property type="entry name" value="Tail_sheath_C"/>
</dbReference>
<evidence type="ECO:0000313" key="4">
    <source>
        <dbReference type="Proteomes" id="UP000323426"/>
    </source>
</evidence>
<organism evidence="3 4">
    <name type="scientific">Adhaeribacter rhizoryzae</name>
    <dbReference type="NCBI Taxonomy" id="2607907"/>
    <lineage>
        <taxon>Bacteria</taxon>
        <taxon>Pseudomonadati</taxon>
        <taxon>Bacteroidota</taxon>
        <taxon>Cytophagia</taxon>
        <taxon>Cytophagales</taxon>
        <taxon>Hymenobacteraceae</taxon>
        <taxon>Adhaeribacter</taxon>
    </lineage>
</organism>
<keyword evidence="4" id="KW-1185">Reference proteome</keyword>
<dbReference type="PANTHER" id="PTHR35861">
    <property type="match status" value="1"/>
</dbReference>
<dbReference type="InterPro" id="IPR052042">
    <property type="entry name" value="Tail_sheath_structural"/>
</dbReference>
<proteinExistence type="inferred from homology"/>
<accession>A0A5M6DQD7</accession>
<evidence type="ECO:0000256" key="1">
    <source>
        <dbReference type="ARBA" id="ARBA00008005"/>
    </source>
</evidence>
<gene>
    <name evidence="3" type="ORF">F0145_06900</name>
</gene>
<dbReference type="EMBL" id="VWSF01000003">
    <property type="protein sequence ID" value="KAA5548462.1"/>
    <property type="molecule type" value="Genomic_DNA"/>
</dbReference>
<dbReference type="PANTHER" id="PTHR35861:SF1">
    <property type="entry name" value="PHAGE TAIL SHEATH PROTEIN"/>
    <property type="match status" value="1"/>
</dbReference>
<evidence type="ECO:0000259" key="2">
    <source>
        <dbReference type="Pfam" id="PF17482"/>
    </source>
</evidence>
<dbReference type="Proteomes" id="UP000323426">
    <property type="component" value="Unassembled WGS sequence"/>
</dbReference>
<comment type="caution">
    <text evidence="3">The sequence shown here is derived from an EMBL/GenBank/DDBJ whole genome shotgun (WGS) entry which is preliminary data.</text>
</comment>
<evidence type="ECO:0000313" key="3">
    <source>
        <dbReference type="EMBL" id="KAA5548462.1"/>
    </source>
</evidence>
<dbReference type="AlphaFoldDB" id="A0A5M6DQD7"/>
<reference evidence="3 4" key="1">
    <citation type="submission" date="2019-09" db="EMBL/GenBank/DDBJ databases">
        <title>Genome sequence and assembly of Adhaeribacter sp.</title>
        <authorList>
            <person name="Chhetri G."/>
        </authorList>
    </citation>
    <scope>NUCLEOTIDE SEQUENCE [LARGE SCALE GENOMIC DNA]</scope>
    <source>
        <strain evidence="3 4">DK36</strain>
    </source>
</reference>
<protein>
    <submittedName>
        <fullName evidence="3">Phage tail sheath family protein</fullName>
    </submittedName>
</protein>
<dbReference type="Pfam" id="PF17482">
    <property type="entry name" value="Phage_sheath_1C"/>
    <property type="match status" value="1"/>
</dbReference>